<dbReference type="Pfam" id="PF01532">
    <property type="entry name" value="Glyco_hydro_47"/>
    <property type="match status" value="1"/>
</dbReference>
<dbReference type="InterPro" id="IPR001382">
    <property type="entry name" value="Glyco_hydro_47"/>
</dbReference>
<keyword evidence="13" id="KW-0326">Glycosidase</keyword>
<comment type="caution">
    <text evidence="16">The sequence shown here is derived from an EMBL/GenBank/DDBJ whole genome shotgun (WGS) entry which is preliminary data.</text>
</comment>
<keyword evidence="15" id="KW-0472">Membrane</keyword>
<dbReference type="GO" id="GO:0005783">
    <property type="term" value="C:endoplasmic reticulum"/>
    <property type="evidence" value="ECO:0007669"/>
    <property type="project" value="TreeGrafter"/>
</dbReference>
<dbReference type="GO" id="GO:0005509">
    <property type="term" value="F:calcium ion binding"/>
    <property type="evidence" value="ECO:0007669"/>
    <property type="project" value="InterPro"/>
</dbReference>
<dbReference type="PRINTS" id="PR00747">
    <property type="entry name" value="GLYHDRLASE47"/>
</dbReference>
<organism evidence="16 17">
    <name type="scientific">Rhizophlyctis rosea</name>
    <dbReference type="NCBI Taxonomy" id="64517"/>
    <lineage>
        <taxon>Eukaryota</taxon>
        <taxon>Fungi</taxon>
        <taxon>Fungi incertae sedis</taxon>
        <taxon>Chytridiomycota</taxon>
        <taxon>Chytridiomycota incertae sedis</taxon>
        <taxon>Chytridiomycetes</taxon>
        <taxon>Rhizophlyctidales</taxon>
        <taxon>Rhizophlyctidaceae</taxon>
        <taxon>Rhizophlyctis</taxon>
    </lineage>
</organism>
<feature type="active site" description="Proton donor" evidence="10">
    <location>
        <position position="252"/>
    </location>
</feature>
<evidence type="ECO:0000256" key="3">
    <source>
        <dbReference type="ARBA" id="ARBA00007658"/>
    </source>
</evidence>
<feature type="active site" evidence="10">
    <location>
        <position position="598"/>
    </location>
</feature>
<feature type="disulfide bond" evidence="12">
    <location>
        <begin position="453"/>
        <end position="495"/>
    </location>
</feature>
<gene>
    <name evidence="16" type="primary">MNS1_2</name>
    <name evidence="16" type="ORF">HK097_008106</name>
</gene>
<proteinExistence type="inferred from homology"/>
<keyword evidence="6 11" id="KW-0106">Calcium</keyword>
<dbReference type="EC" id="3.2.1.-" evidence="13"/>
<evidence type="ECO:0000256" key="15">
    <source>
        <dbReference type="SAM" id="Phobius"/>
    </source>
</evidence>
<evidence type="ECO:0000256" key="5">
    <source>
        <dbReference type="ARBA" id="ARBA00022801"/>
    </source>
</evidence>
<feature type="compositionally biased region" description="Basic and acidic residues" evidence="14">
    <location>
        <begin position="136"/>
        <end position="147"/>
    </location>
</feature>
<dbReference type="InterPro" id="IPR036026">
    <property type="entry name" value="Seven-hairpin_glycosidases"/>
</dbReference>
<name>A0AAD5SD09_9FUNG</name>
<keyword evidence="15" id="KW-1133">Transmembrane helix</keyword>
<dbReference type="GO" id="GO:0004571">
    <property type="term" value="F:mannosyl-oligosaccharide 1,2-alpha-mannosidase activity"/>
    <property type="evidence" value="ECO:0007669"/>
    <property type="project" value="UniProtKB-EC"/>
</dbReference>
<comment type="pathway">
    <text evidence="2">Protein modification; protein glycosylation.</text>
</comment>
<dbReference type="PANTHER" id="PTHR11742">
    <property type="entry name" value="MANNOSYL-OLIGOSACCHARIDE ALPHA-1,2-MANNOSIDASE-RELATED"/>
    <property type="match status" value="1"/>
</dbReference>
<keyword evidence="17" id="KW-1185">Reference proteome</keyword>
<dbReference type="Gene3D" id="1.50.10.10">
    <property type="match status" value="1"/>
</dbReference>
<dbReference type="SUPFAM" id="SSF48225">
    <property type="entry name" value="Seven-hairpin glycosidases"/>
    <property type="match status" value="1"/>
</dbReference>
<reference evidence="16" key="1">
    <citation type="submission" date="2020-05" db="EMBL/GenBank/DDBJ databases">
        <title>Phylogenomic resolution of chytrid fungi.</title>
        <authorList>
            <person name="Stajich J.E."/>
            <person name="Amses K."/>
            <person name="Simmons R."/>
            <person name="Seto K."/>
            <person name="Myers J."/>
            <person name="Bonds A."/>
            <person name="Quandt C.A."/>
            <person name="Barry K."/>
            <person name="Liu P."/>
            <person name="Grigoriev I."/>
            <person name="Longcore J.E."/>
            <person name="James T.Y."/>
        </authorList>
    </citation>
    <scope>NUCLEOTIDE SEQUENCE</scope>
    <source>
        <strain evidence="16">JEL0318</strain>
    </source>
</reference>
<evidence type="ECO:0000256" key="7">
    <source>
        <dbReference type="ARBA" id="ARBA00023157"/>
    </source>
</evidence>
<evidence type="ECO:0000256" key="9">
    <source>
        <dbReference type="ARBA" id="ARBA00048605"/>
    </source>
</evidence>
<feature type="region of interest" description="Disordered" evidence="14">
    <location>
        <begin position="71"/>
        <end position="112"/>
    </location>
</feature>
<dbReference type="InterPro" id="IPR012341">
    <property type="entry name" value="6hp_glycosidase-like_sf"/>
</dbReference>
<keyword evidence="7 12" id="KW-1015">Disulfide bond</keyword>
<accession>A0AAD5SD09</accession>
<keyword evidence="5 13" id="KW-0378">Hydrolase</keyword>
<feature type="binding site" evidence="11">
    <location>
        <position position="694"/>
    </location>
    <ligand>
        <name>Ca(2+)</name>
        <dbReference type="ChEBI" id="CHEBI:29108"/>
    </ligand>
</feature>
<evidence type="ECO:0000313" key="16">
    <source>
        <dbReference type="EMBL" id="KAJ3050914.1"/>
    </source>
</evidence>
<comment type="similarity">
    <text evidence="3 13">Belongs to the glycosyl hydrolase 47 family.</text>
</comment>
<keyword evidence="4 11" id="KW-0479">Metal-binding</keyword>
<evidence type="ECO:0000256" key="6">
    <source>
        <dbReference type="ARBA" id="ARBA00022837"/>
    </source>
</evidence>
<dbReference type="GO" id="GO:0036503">
    <property type="term" value="P:ERAD pathway"/>
    <property type="evidence" value="ECO:0007669"/>
    <property type="project" value="UniProtKB-ARBA"/>
</dbReference>
<keyword evidence="15" id="KW-0812">Transmembrane</keyword>
<feature type="compositionally biased region" description="Polar residues" evidence="14">
    <location>
        <begin position="77"/>
        <end position="95"/>
    </location>
</feature>
<dbReference type="EMBL" id="JADGJD010000457">
    <property type="protein sequence ID" value="KAJ3050914.1"/>
    <property type="molecule type" value="Genomic_DNA"/>
</dbReference>
<comment type="cofactor">
    <cofactor evidence="1 11">
        <name>Ca(2+)</name>
        <dbReference type="ChEBI" id="CHEBI:29108"/>
    </cofactor>
</comment>
<evidence type="ECO:0000256" key="10">
    <source>
        <dbReference type="PIRSR" id="PIRSR601382-1"/>
    </source>
</evidence>
<feature type="active site" description="Proton donor" evidence="10">
    <location>
        <position position="509"/>
    </location>
</feature>
<evidence type="ECO:0000313" key="17">
    <source>
        <dbReference type="Proteomes" id="UP001212841"/>
    </source>
</evidence>
<evidence type="ECO:0000256" key="14">
    <source>
        <dbReference type="SAM" id="MobiDB-lite"/>
    </source>
</evidence>
<dbReference type="Proteomes" id="UP001212841">
    <property type="component" value="Unassembled WGS sequence"/>
</dbReference>
<evidence type="ECO:0000256" key="4">
    <source>
        <dbReference type="ARBA" id="ARBA00022723"/>
    </source>
</evidence>
<evidence type="ECO:0000256" key="11">
    <source>
        <dbReference type="PIRSR" id="PIRSR601382-2"/>
    </source>
</evidence>
<comment type="catalytic activity">
    <reaction evidence="8">
        <text>N(4)-(alpha-D-Man-(1-&gt;2)-alpha-D-Man-(1-&gt;2)-alpha-D-Man-(1-&gt;3)-[alpha-D-Man-(1-&gt;3)-[alpha-D-Man-(1-&gt;2)-alpha-D-Man-(1-&gt;6)]-alpha-D-Man-(1-&gt;6)]-beta-D-Man-(1-&gt;4)-beta-D-GlcNAc-(1-&gt;4)-beta-D-GlcNAc)-L-asparaginyl-[protein] (N-glucan mannose isomer 8A1,2,3B1,3) + 3 H2O = N(4)-(alpha-D-Man-(1-&gt;3)-[alpha-D-Man-(1-&gt;3)-[alpha-D-Man-(1-&gt;6)]-alpha-D-Man-(1-&gt;6)]-beta-D-Man-(1-&gt;4)-beta-D-GlcNAc-(1-&gt;4)-beta-D-GlcNAc)-L-asparaginyl-[protein] (N-glucan mannose isomer 5A1,2) + 3 beta-D-mannose</text>
        <dbReference type="Rhea" id="RHEA:56028"/>
        <dbReference type="Rhea" id="RHEA-COMP:14358"/>
        <dbReference type="Rhea" id="RHEA-COMP:14367"/>
        <dbReference type="ChEBI" id="CHEBI:15377"/>
        <dbReference type="ChEBI" id="CHEBI:28563"/>
        <dbReference type="ChEBI" id="CHEBI:59087"/>
        <dbReference type="ChEBI" id="CHEBI:60628"/>
        <dbReference type="EC" id="3.2.1.113"/>
    </reaction>
</comment>
<protein>
    <recommendedName>
        <fullName evidence="13">alpha-1,2-Mannosidase</fullName>
        <ecNumber evidence="13">3.2.1.-</ecNumber>
    </recommendedName>
</protein>
<feature type="compositionally biased region" description="Basic and acidic residues" evidence="14">
    <location>
        <begin position="19"/>
        <end position="28"/>
    </location>
</feature>
<comment type="catalytic activity">
    <reaction evidence="9">
        <text>N(4)-(alpha-D-Man-(1-&gt;2)-alpha-D-Man-(1-&gt;2)-alpha-D-Man-(1-&gt;3)-[alpha-D-Man-(1-&gt;2)-alpha-D-Man-(1-&gt;3)-[alpha-D-Man-(1-&gt;2)-alpha-D-Man-(1-&gt;6)]-alpha-D-Man-(1-&gt;6)]-beta-D-Man-(1-&gt;4)-beta-D-GlcNAc-(1-&gt;4)-beta-D-GlcNAc)-L-asparaginyl-[protein] (N-glucan mannose isomer 9A1,2,3B1,2,3) + 4 H2O = N(4)-(alpha-D-Man-(1-&gt;3)-[alpha-D-Man-(1-&gt;3)-[alpha-D-Man-(1-&gt;6)]-alpha-D-Man-(1-&gt;6)]-beta-D-Man-(1-&gt;4)-beta-D-GlcNAc-(1-&gt;4)-beta-D-GlcNAc)-L-asparaginyl-[protein] (N-glucan mannose isomer 5A1,2) + 4 beta-D-mannose</text>
        <dbReference type="Rhea" id="RHEA:56008"/>
        <dbReference type="Rhea" id="RHEA-COMP:14356"/>
        <dbReference type="Rhea" id="RHEA-COMP:14367"/>
        <dbReference type="ChEBI" id="CHEBI:15377"/>
        <dbReference type="ChEBI" id="CHEBI:28563"/>
        <dbReference type="ChEBI" id="CHEBI:59087"/>
        <dbReference type="ChEBI" id="CHEBI:139493"/>
        <dbReference type="EC" id="3.2.1.113"/>
    </reaction>
</comment>
<feature type="region of interest" description="Disordered" evidence="14">
    <location>
        <begin position="1"/>
        <end position="30"/>
    </location>
</feature>
<dbReference type="GO" id="GO:0005768">
    <property type="term" value="C:endosome"/>
    <property type="evidence" value="ECO:0007669"/>
    <property type="project" value="TreeGrafter"/>
</dbReference>
<dbReference type="InterPro" id="IPR050749">
    <property type="entry name" value="Glycosyl_Hydrolase_47"/>
</dbReference>
<evidence type="ECO:0000256" key="8">
    <source>
        <dbReference type="ARBA" id="ARBA00047669"/>
    </source>
</evidence>
<dbReference type="AlphaFoldDB" id="A0AAD5SD09"/>
<dbReference type="GO" id="GO:0005802">
    <property type="term" value="C:trans-Golgi network"/>
    <property type="evidence" value="ECO:0007669"/>
    <property type="project" value="TreeGrafter"/>
</dbReference>
<evidence type="ECO:0000256" key="13">
    <source>
        <dbReference type="RuleBase" id="RU361193"/>
    </source>
</evidence>
<feature type="region of interest" description="Disordered" evidence="14">
    <location>
        <begin position="131"/>
        <end position="167"/>
    </location>
</feature>
<dbReference type="GO" id="GO:0016020">
    <property type="term" value="C:membrane"/>
    <property type="evidence" value="ECO:0007669"/>
    <property type="project" value="InterPro"/>
</dbReference>
<feature type="transmembrane region" description="Helical" evidence="15">
    <location>
        <begin position="47"/>
        <end position="64"/>
    </location>
</feature>
<feature type="active site" evidence="10">
    <location>
        <position position="386"/>
    </location>
</feature>
<sequence>MYKPIGRAPAGLPMYKAGRPGDNDDKYNKRGTGFRATVRQVIARRRWERVIAVILLVLVIYYYYPRADETDTESQSEDFTPTPQIALAQNGSTPTDKAADAKEQPSPKAPIPKIIEDGKAAVQDLAEKIAQQKAAARKDAKPSDKPADSTPPPPAPSSLTPSEEKALWKSRQNSVAAAFRHAWTGYTKYAWGYDHLKPISQKGDDWFGVGMTIIDSLDTAYIMGEMDIFKNATEWVAKDLKYDSDYNSNVFELTIRVLGGLLSAFHLSGEKEKALLDKAVELADILLHSFSTPSGFPLASVNFRKREGQNAHNFGGASSTSEVATLQMEFKYLTHLTKNPKYWNVVQEVSRKIGAMPKKDGLVPLFIDPRHGTFLDSDYRLGSRADSYYEYLEKQYLQTNSTEPTYHKEFLFAMDGIRKHLLALTRPSELFYVGELQQSPSHKFVPKMDHLVCFLPAVLALSASKGKRVTPAERLKLSWRDRLDLDLAEELTRGCWEQYRQSNSGLASEIVYWREDQPPPEGTTPSLARKLLKIHKEAIGANPTVSVLPTERYLGDSLVTNVPEGQEDRAEIRPTLRNGTEVDFDIYVADAHNLLRPETVEALFTLWRVTGKRKYREWGWEIFEAFERWTKVDTGGYSSLHDVRKIPPTKTDKMETFFLGETLKYLYLLFRDEDEKEGGENGLVVRLDEYVFNTEAHPLPIFTVDEGVKKDLVWW</sequence>
<dbReference type="GO" id="GO:0005975">
    <property type="term" value="P:carbohydrate metabolic process"/>
    <property type="evidence" value="ECO:0007669"/>
    <property type="project" value="InterPro"/>
</dbReference>
<evidence type="ECO:0000256" key="2">
    <source>
        <dbReference type="ARBA" id="ARBA00004922"/>
    </source>
</evidence>
<evidence type="ECO:0000256" key="12">
    <source>
        <dbReference type="PIRSR" id="PIRSR601382-3"/>
    </source>
</evidence>
<dbReference type="PANTHER" id="PTHR11742:SF55">
    <property type="entry name" value="ENDOPLASMIC RETICULUM MANNOSYL-OLIGOSACCHARIDE 1,2-ALPHA-MANNOSIDASE"/>
    <property type="match status" value="1"/>
</dbReference>
<evidence type="ECO:0000256" key="1">
    <source>
        <dbReference type="ARBA" id="ARBA00001913"/>
    </source>
</evidence>